<reference evidence="3" key="2">
    <citation type="journal article" date="2021" name="PeerJ">
        <title>Extensive microbial diversity within the chicken gut microbiome revealed by metagenomics and culture.</title>
        <authorList>
            <person name="Gilroy R."/>
            <person name="Ravi A."/>
            <person name="Getino M."/>
            <person name="Pursley I."/>
            <person name="Horton D.L."/>
            <person name="Alikhan N.F."/>
            <person name="Baker D."/>
            <person name="Gharbi K."/>
            <person name="Hall N."/>
            <person name="Watson M."/>
            <person name="Adriaenssens E.M."/>
            <person name="Foster-Nyarko E."/>
            <person name="Jarju S."/>
            <person name="Secka A."/>
            <person name="Antonio M."/>
            <person name="Oren A."/>
            <person name="Chaudhuri R.R."/>
            <person name="La Ragione R."/>
            <person name="Hildebrand F."/>
            <person name="Pallen M.J."/>
        </authorList>
    </citation>
    <scope>NUCLEOTIDE SEQUENCE</scope>
    <source>
        <strain evidence="3">ChiBcolR7-354</strain>
    </source>
</reference>
<dbReference type="PANTHER" id="PTHR10937">
    <property type="entry name" value="GLUCOSAMINE--FRUCTOSE-6-PHOSPHATE AMINOTRANSFERASE, ISOMERIZING"/>
    <property type="match status" value="1"/>
</dbReference>
<dbReference type="SUPFAM" id="SSF53697">
    <property type="entry name" value="SIS domain"/>
    <property type="match status" value="1"/>
</dbReference>
<dbReference type="Proteomes" id="UP000824262">
    <property type="component" value="Unassembled WGS sequence"/>
</dbReference>
<keyword evidence="1" id="KW-0677">Repeat</keyword>
<dbReference type="InterPro" id="IPR001347">
    <property type="entry name" value="SIS_dom"/>
</dbReference>
<dbReference type="GO" id="GO:0004360">
    <property type="term" value="F:glutamine-fructose-6-phosphate transaminase (isomerizing) activity"/>
    <property type="evidence" value="ECO:0007669"/>
    <property type="project" value="TreeGrafter"/>
</dbReference>
<protein>
    <recommendedName>
        <fullName evidence="2">SIS domain-containing protein</fullName>
    </recommendedName>
</protein>
<dbReference type="GO" id="GO:0006047">
    <property type="term" value="P:UDP-N-acetylglucosamine metabolic process"/>
    <property type="evidence" value="ECO:0007669"/>
    <property type="project" value="TreeGrafter"/>
</dbReference>
<sequence length="372" mass="41016">MKTKNSTAMLKEIAEEAEIFSAILAKREEYTRDFVELFKANDIKRMYLTGCGSPGGACIALKYAAVKLLKVDATYSTPGLLNIHEGFNVAGVYEPDEMVLVCPGESGRTKGPVIAARKAREIGIHVVCTTLEPQGVLAQASDIVIFKPSGRELGLPSTKGHSTGIFLLLLCFIEAAHATGKISDEEYAKYMSGMEHLPAAVIDAYNKTLAWFDEHMDILMGAARFHLIGYGANYATVNEIVLKFIESHRRPATAVELEEFMHGHIRSITPEELLVFICAEDGPEKERMCKLYELMVEQNVGAGSVMIHSSNDDFHYPGELAFDASNVEFVNSVEYLVPLQIFSYVIADHLGLDMSISQGLYLKKAMEPSFTN</sequence>
<organism evidence="3 4">
    <name type="scientific">Candidatus Scatomorpha intestinavium</name>
    <dbReference type="NCBI Taxonomy" id="2840922"/>
    <lineage>
        <taxon>Bacteria</taxon>
        <taxon>Bacillati</taxon>
        <taxon>Bacillota</taxon>
        <taxon>Clostridia</taxon>
        <taxon>Eubacteriales</taxon>
        <taxon>Candidatus Scatomorpha</taxon>
    </lineage>
</organism>
<comment type="caution">
    <text evidence="3">The sequence shown here is derived from an EMBL/GenBank/DDBJ whole genome shotgun (WGS) entry which is preliminary data.</text>
</comment>
<accession>A0A9D1CT26</accession>
<dbReference type="AlphaFoldDB" id="A0A9D1CT26"/>
<evidence type="ECO:0000256" key="1">
    <source>
        <dbReference type="ARBA" id="ARBA00022737"/>
    </source>
</evidence>
<evidence type="ECO:0000313" key="4">
    <source>
        <dbReference type="Proteomes" id="UP000824262"/>
    </source>
</evidence>
<name>A0A9D1CT26_9FIRM</name>
<dbReference type="GO" id="GO:0097367">
    <property type="term" value="F:carbohydrate derivative binding"/>
    <property type="evidence" value="ECO:0007669"/>
    <property type="project" value="InterPro"/>
</dbReference>
<evidence type="ECO:0000259" key="2">
    <source>
        <dbReference type="PROSITE" id="PS51464"/>
    </source>
</evidence>
<dbReference type="GO" id="GO:0006487">
    <property type="term" value="P:protein N-linked glycosylation"/>
    <property type="evidence" value="ECO:0007669"/>
    <property type="project" value="TreeGrafter"/>
</dbReference>
<dbReference type="PANTHER" id="PTHR10937:SF17">
    <property type="entry name" value="GLUCOSAMINE-FRUCTOSE-6-PHOSPHATE AMINOTRANSFERASE"/>
    <property type="match status" value="1"/>
</dbReference>
<proteinExistence type="predicted"/>
<dbReference type="PROSITE" id="PS51464">
    <property type="entry name" value="SIS"/>
    <property type="match status" value="1"/>
</dbReference>
<gene>
    <name evidence="3" type="ORF">IAB77_01645</name>
</gene>
<dbReference type="Gene3D" id="3.40.50.10490">
    <property type="entry name" value="Glucose-6-phosphate isomerase like protein, domain 1"/>
    <property type="match status" value="2"/>
</dbReference>
<dbReference type="GO" id="GO:0006002">
    <property type="term" value="P:fructose 6-phosphate metabolic process"/>
    <property type="evidence" value="ECO:0007669"/>
    <property type="project" value="TreeGrafter"/>
</dbReference>
<dbReference type="InterPro" id="IPR035466">
    <property type="entry name" value="GlmS/AgaS_SIS"/>
</dbReference>
<feature type="domain" description="SIS" evidence="2">
    <location>
        <begin position="34"/>
        <end position="186"/>
    </location>
</feature>
<dbReference type="InterPro" id="IPR046348">
    <property type="entry name" value="SIS_dom_sf"/>
</dbReference>
<dbReference type="EMBL" id="DVGA01000022">
    <property type="protein sequence ID" value="HIQ77945.1"/>
    <property type="molecule type" value="Genomic_DNA"/>
</dbReference>
<dbReference type="CDD" id="cd05008">
    <property type="entry name" value="SIS_GlmS_GlmD_1"/>
    <property type="match status" value="1"/>
</dbReference>
<reference evidence="3" key="1">
    <citation type="submission" date="2020-10" db="EMBL/GenBank/DDBJ databases">
        <authorList>
            <person name="Gilroy R."/>
        </authorList>
    </citation>
    <scope>NUCLEOTIDE SEQUENCE</scope>
    <source>
        <strain evidence="3">ChiBcolR7-354</strain>
    </source>
</reference>
<evidence type="ECO:0000313" key="3">
    <source>
        <dbReference type="EMBL" id="HIQ77945.1"/>
    </source>
</evidence>